<dbReference type="PANTHER" id="PTHR43433:SF5">
    <property type="entry name" value="AB HYDROLASE-1 DOMAIN-CONTAINING PROTEIN"/>
    <property type="match status" value="1"/>
</dbReference>
<keyword evidence="3" id="KW-0378">Hydrolase</keyword>
<dbReference type="OrthoDB" id="3253328at2"/>
<dbReference type="RefSeq" id="WP_069418848.1">
    <property type="nucleotide sequence ID" value="NZ_CBCRZH010000045.1"/>
</dbReference>
<feature type="region of interest" description="Disordered" evidence="1">
    <location>
        <begin position="409"/>
        <end position="429"/>
    </location>
</feature>
<dbReference type="PANTHER" id="PTHR43433">
    <property type="entry name" value="HYDROLASE, ALPHA/BETA FOLD FAMILY PROTEIN"/>
    <property type="match status" value="1"/>
</dbReference>
<evidence type="ECO:0000256" key="1">
    <source>
        <dbReference type="SAM" id="MobiDB-lite"/>
    </source>
</evidence>
<dbReference type="SUPFAM" id="SSF53474">
    <property type="entry name" value="alpha/beta-Hydrolases"/>
    <property type="match status" value="1"/>
</dbReference>
<comment type="caution">
    <text evidence="3">The sequence shown here is derived from an EMBL/GenBank/DDBJ whole genome shotgun (WGS) entry which is preliminary data.</text>
</comment>
<evidence type="ECO:0000313" key="3">
    <source>
        <dbReference type="EMBL" id="ORA94160.1"/>
    </source>
</evidence>
<protein>
    <submittedName>
        <fullName evidence="3">Alpha/beta hydrolase</fullName>
    </submittedName>
</protein>
<feature type="domain" description="AB hydrolase-1" evidence="2">
    <location>
        <begin position="49"/>
        <end position="190"/>
    </location>
</feature>
<accession>A0A1X0EXK2</accession>
<evidence type="ECO:0000313" key="4">
    <source>
        <dbReference type="Proteomes" id="UP000192739"/>
    </source>
</evidence>
<reference evidence="3 4" key="1">
    <citation type="submission" date="2017-02" db="EMBL/GenBank/DDBJ databases">
        <title>The new phylogeny of genus Mycobacterium.</title>
        <authorList>
            <person name="Tortoli E."/>
            <person name="Trovato A."/>
            <person name="Cirillo D.M."/>
        </authorList>
    </citation>
    <scope>NUCLEOTIDE SEQUENCE [LARGE SCALE GENOMIC DNA]</scope>
    <source>
        <strain evidence="3 4">DSM 44049</strain>
    </source>
</reference>
<gene>
    <name evidence="3" type="ORF">BST27_28155</name>
</gene>
<organism evidence="3 4">
    <name type="scientific">Mycobacterium intermedium</name>
    <dbReference type="NCBI Taxonomy" id="28445"/>
    <lineage>
        <taxon>Bacteria</taxon>
        <taxon>Bacillati</taxon>
        <taxon>Actinomycetota</taxon>
        <taxon>Actinomycetes</taxon>
        <taxon>Mycobacteriales</taxon>
        <taxon>Mycobacteriaceae</taxon>
        <taxon>Mycobacterium</taxon>
        <taxon>Mycobacterium simiae complex</taxon>
    </lineage>
</organism>
<sequence length="444" mass="48459">MTMNATRRRMHGRLARLPGLQIVRRPVSPGSDEQFDLYYVRDGRKSAHPVVIIPGGPGMASVLAYRGFRQRAVAAGLDVIMIEHRGIGLSRLNDAGENLPPEALTVEQVVDDIAAVLDDARVESATIFGSSYGTYIAAGVGVRHPHRVKAMILDSPLLSRHDVEIVRDTLRRVLLKGDRADTVTLAPKMRRLVDRGIMTPTAGQLAATVYGYGGAELLERQLDLLLTGRKMLWRTLSRVGKIVTRKVPYSYEVDLVGRIAFRELDYGAEPDGLPLDPAVAYRETFDTTETFVAEPYDLVAEMPKFDWPTVVIAGGRDLVTPPAVAERIATLLPHAVLVNMPTMAHAALDFREPAALAIAKSVCDGEIDSLALRALELDDIPPPLPLRLLWRAVDLAARAELAVPRLPRLRQPRSPQAPPATESVPHEADGRVVVVGEAARAKVG</sequence>
<name>A0A1X0EXK2_MYCIE</name>
<dbReference type="Pfam" id="PF00561">
    <property type="entry name" value="Abhydrolase_1"/>
    <property type="match status" value="1"/>
</dbReference>
<dbReference type="InterPro" id="IPR050471">
    <property type="entry name" value="AB_hydrolase"/>
</dbReference>
<dbReference type="Proteomes" id="UP000192739">
    <property type="component" value="Unassembled WGS sequence"/>
</dbReference>
<dbReference type="InterPro" id="IPR000073">
    <property type="entry name" value="AB_hydrolase_1"/>
</dbReference>
<dbReference type="EMBL" id="MVHT01000131">
    <property type="protein sequence ID" value="ORA94160.1"/>
    <property type="molecule type" value="Genomic_DNA"/>
</dbReference>
<dbReference type="InterPro" id="IPR029058">
    <property type="entry name" value="AB_hydrolase_fold"/>
</dbReference>
<proteinExistence type="predicted"/>
<dbReference type="Gene3D" id="3.40.50.1820">
    <property type="entry name" value="alpha/beta hydrolase"/>
    <property type="match status" value="1"/>
</dbReference>
<keyword evidence="4" id="KW-1185">Reference proteome</keyword>
<evidence type="ECO:0000259" key="2">
    <source>
        <dbReference type="Pfam" id="PF00561"/>
    </source>
</evidence>
<dbReference type="GO" id="GO:0016787">
    <property type="term" value="F:hydrolase activity"/>
    <property type="evidence" value="ECO:0007669"/>
    <property type="project" value="UniProtKB-KW"/>
</dbReference>
<dbReference type="AlphaFoldDB" id="A0A1X0EXK2"/>